<organism evidence="1 2">
    <name type="scientific">Mycobacterium pseudokansasii</name>
    <dbReference type="NCBI Taxonomy" id="2341080"/>
    <lineage>
        <taxon>Bacteria</taxon>
        <taxon>Bacillati</taxon>
        <taxon>Actinomycetota</taxon>
        <taxon>Actinomycetes</taxon>
        <taxon>Mycobacteriales</taxon>
        <taxon>Mycobacteriaceae</taxon>
        <taxon>Mycobacterium</taxon>
    </lineage>
</organism>
<sequence>MVPEFAWLPPEVNSARIFAGAGGVGLAAGWAGGGVGDDGYGGVAGVAGCGSMPKGMPGEMMGRGGANPHVVQARPSVIARTGIG</sequence>
<proteinExistence type="predicted"/>
<gene>
    <name evidence="1" type="ORF">LAUMK142_02337</name>
</gene>
<evidence type="ECO:0000313" key="1">
    <source>
        <dbReference type="EMBL" id="VBA50047.1"/>
    </source>
</evidence>
<keyword evidence="2" id="KW-1185">Reference proteome</keyword>
<name>A0A498QVP0_9MYCO</name>
<accession>A0A498QVP0</accession>
<dbReference type="EMBL" id="UPHU01000001">
    <property type="protein sequence ID" value="VBA50047.1"/>
    <property type="molecule type" value="Genomic_DNA"/>
</dbReference>
<evidence type="ECO:0000313" key="2">
    <source>
        <dbReference type="Proteomes" id="UP000268285"/>
    </source>
</evidence>
<reference evidence="1 2" key="1">
    <citation type="submission" date="2018-09" db="EMBL/GenBank/DDBJ databases">
        <authorList>
            <person name="Tagini F."/>
        </authorList>
    </citation>
    <scope>NUCLEOTIDE SEQUENCE [LARGE SCALE GENOMIC DNA]</scope>
    <source>
        <strain evidence="1 2">MK142</strain>
    </source>
</reference>
<dbReference type="AlphaFoldDB" id="A0A498QVP0"/>
<protein>
    <submittedName>
        <fullName evidence="1">Uncharacterized protein</fullName>
    </submittedName>
</protein>
<dbReference type="Proteomes" id="UP000268285">
    <property type="component" value="Unassembled WGS sequence"/>
</dbReference>